<protein>
    <submittedName>
        <fullName evidence="12">Oxidoreductase FAD/NAD(P)-binding domain protein</fullName>
    </submittedName>
</protein>
<dbReference type="AlphaFoldDB" id="B7L3M3"/>
<dbReference type="RefSeq" id="WP_012606321.1">
    <property type="nucleotide sequence ID" value="NC_011758.1"/>
</dbReference>
<dbReference type="CDD" id="cd00207">
    <property type="entry name" value="fer2"/>
    <property type="match status" value="1"/>
</dbReference>
<dbReference type="SUPFAM" id="SSF52343">
    <property type="entry name" value="Ferredoxin reductase-like, C-terminal NADP-linked domain"/>
    <property type="match status" value="1"/>
</dbReference>
<evidence type="ECO:0000256" key="4">
    <source>
        <dbReference type="ARBA" id="ARBA00022723"/>
    </source>
</evidence>
<keyword evidence="6" id="KW-0560">Oxidoreductase</keyword>
<evidence type="ECO:0000256" key="1">
    <source>
        <dbReference type="ARBA" id="ARBA00001974"/>
    </source>
</evidence>
<dbReference type="HOGENOM" id="CLU_003827_14_1_5"/>
<dbReference type="PRINTS" id="PR00371">
    <property type="entry name" value="FPNCR"/>
</dbReference>
<reference evidence="12 13" key="2">
    <citation type="journal article" date="2012" name="J. Bacteriol.">
        <title>Complete genome sequences of six strains of the genus Methylobacterium.</title>
        <authorList>
            <person name="Marx C.J."/>
            <person name="Bringel F."/>
            <person name="Chistoserdova L."/>
            <person name="Moulin L."/>
            <person name="Farhan Ul Haque M."/>
            <person name="Fleischman D.E."/>
            <person name="Gruffaz C."/>
            <person name="Jourand P."/>
            <person name="Knief C."/>
            <person name="Lee M.C."/>
            <person name="Muller E.E."/>
            <person name="Nadalig T."/>
            <person name="Peyraud R."/>
            <person name="Roselli S."/>
            <person name="Russ L."/>
            <person name="Goodwin L.A."/>
            <person name="Ivanova N."/>
            <person name="Kyrpides N."/>
            <person name="Lajus A."/>
            <person name="Land M.L."/>
            <person name="Medigue C."/>
            <person name="Mikhailova N."/>
            <person name="Nolan M."/>
            <person name="Woyke T."/>
            <person name="Stolyar S."/>
            <person name="Vorholt J.A."/>
            <person name="Vuilleumier S."/>
        </authorList>
    </citation>
    <scope>NUCLEOTIDE SEQUENCE [LARGE SCALE GENOMIC DNA]</scope>
    <source>
        <strain evidence="13">CM4 / NCIMB 13688</strain>
        <plasmid evidence="12 13">pCMU01</plasmid>
    </source>
</reference>
<dbReference type="InterPro" id="IPR050415">
    <property type="entry name" value="MRET"/>
</dbReference>
<dbReference type="Gene3D" id="3.40.50.80">
    <property type="entry name" value="Nucleotide-binding domain of ferredoxin-NADP reductase (FNR) module"/>
    <property type="match status" value="1"/>
</dbReference>
<dbReference type="GO" id="GO:0046872">
    <property type="term" value="F:metal ion binding"/>
    <property type="evidence" value="ECO:0007669"/>
    <property type="project" value="UniProtKB-KW"/>
</dbReference>
<dbReference type="InterPro" id="IPR001041">
    <property type="entry name" value="2Fe-2S_ferredoxin-type"/>
</dbReference>
<evidence type="ECO:0000256" key="9">
    <source>
        <dbReference type="ARBA" id="ARBA00034078"/>
    </source>
</evidence>
<dbReference type="Proteomes" id="UP000002385">
    <property type="component" value="Plasmid pCMU01"/>
</dbReference>
<dbReference type="GO" id="GO:0016491">
    <property type="term" value="F:oxidoreductase activity"/>
    <property type="evidence" value="ECO:0007669"/>
    <property type="project" value="UniProtKB-KW"/>
</dbReference>
<organism evidence="12 13">
    <name type="scientific">Methylorubrum extorquens (strain CM4 / NCIMB 13688)</name>
    <name type="common">Methylobacterium extorquens</name>
    <dbReference type="NCBI Taxonomy" id="440085"/>
    <lineage>
        <taxon>Bacteria</taxon>
        <taxon>Pseudomonadati</taxon>
        <taxon>Pseudomonadota</taxon>
        <taxon>Alphaproteobacteria</taxon>
        <taxon>Hyphomicrobiales</taxon>
        <taxon>Methylobacteriaceae</taxon>
        <taxon>Methylorubrum</taxon>
    </lineage>
</organism>
<comment type="cofactor">
    <cofactor evidence="1">
        <name>FAD</name>
        <dbReference type="ChEBI" id="CHEBI:57692"/>
    </cofactor>
</comment>
<dbReference type="InterPro" id="IPR039261">
    <property type="entry name" value="FNR_nucleotide-bd"/>
</dbReference>
<proteinExistence type="predicted"/>
<dbReference type="PRINTS" id="PR00410">
    <property type="entry name" value="PHEHYDRXLASE"/>
</dbReference>
<dbReference type="InterPro" id="IPR012675">
    <property type="entry name" value="Beta-grasp_dom_sf"/>
</dbReference>
<reference evidence="12 13" key="1">
    <citation type="submission" date="2008-12" db="EMBL/GenBank/DDBJ databases">
        <title>Complete sequence of plasmid1 of Methylobacterium chloromethanicum CM4.</title>
        <authorList>
            <consortium name="US DOE Joint Genome Institute"/>
            <person name="Lucas S."/>
            <person name="Copeland A."/>
            <person name="Lapidus A."/>
            <person name="Glavina del Rio T."/>
            <person name="Dalin E."/>
            <person name="Tice H."/>
            <person name="Bruce D."/>
            <person name="Goodwin L."/>
            <person name="Pitluck S."/>
            <person name="Chertkov O."/>
            <person name="Brettin T."/>
            <person name="Detter J.C."/>
            <person name="Han C."/>
            <person name="Larimer F."/>
            <person name="Land M."/>
            <person name="Hauser L."/>
            <person name="Kyrpides N."/>
            <person name="Mikhailova N."/>
            <person name="Marx C."/>
            <person name="Richardson P."/>
        </authorList>
    </citation>
    <scope>NUCLEOTIDE SEQUENCE [LARGE SCALE GENOMIC DNA]</scope>
    <source>
        <strain evidence="13">CM4 / NCIMB 13688</strain>
        <plasmid evidence="12 13">pCMU01</plasmid>
    </source>
</reference>
<gene>
    <name evidence="12" type="ordered locus">Mchl_5717</name>
</gene>
<feature type="domain" description="FAD-binding FR-type" evidence="11">
    <location>
        <begin position="1"/>
        <end position="106"/>
    </location>
</feature>
<evidence type="ECO:0000256" key="3">
    <source>
        <dbReference type="ARBA" id="ARBA00022714"/>
    </source>
</evidence>
<dbReference type="Pfam" id="PF00175">
    <property type="entry name" value="NAD_binding_1"/>
    <property type="match status" value="1"/>
</dbReference>
<dbReference type="PROSITE" id="PS51085">
    <property type="entry name" value="2FE2S_FER_2"/>
    <property type="match status" value="1"/>
</dbReference>
<evidence type="ECO:0000313" key="13">
    <source>
        <dbReference type="Proteomes" id="UP000002385"/>
    </source>
</evidence>
<dbReference type="SUPFAM" id="SSF63380">
    <property type="entry name" value="Riboflavin synthase domain-like"/>
    <property type="match status" value="1"/>
</dbReference>
<sequence>MNRTSLIVADRIAETEDTCSLRFQIPPELRDSFNYEPGQFVHVRAEIDGVAVERSYSLSSSPASDAFFQLTVKKIDQGVFSTYLVDAVKAGHSLELSRPQGRFFRPEEKPHHYLLIGVGSGVTPLFSILKWLLARSSEDQVTLLYGSRREEAIIFRNEIDALSARYGSRLRVVHVLSQAGQGWNGLRGRIDRALITGRLREFAPEGELPEVAYLCGPGPFMDAVTEGLVERGFDPSAIHRESFAVATDDSLDLESVPSVRIGPESAGDALDRPAPCERLVAVLEGAETDIEMEAGESILQAVLRAGLDVPFSCKEGTCLSCMCRVEAGAVQMKDMTEEGLTLDDLGAGIALACMARPDASHVRLSFDDV</sequence>
<feature type="domain" description="2Fe-2S ferredoxin-type" evidence="10">
    <location>
        <begin position="277"/>
        <end position="369"/>
    </location>
</feature>
<evidence type="ECO:0000256" key="8">
    <source>
        <dbReference type="ARBA" id="ARBA00023014"/>
    </source>
</evidence>
<dbReference type="InterPro" id="IPR008333">
    <property type="entry name" value="Cbr1-like_FAD-bd_dom"/>
</dbReference>
<dbReference type="PROSITE" id="PS51384">
    <property type="entry name" value="FAD_FR"/>
    <property type="match status" value="1"/>
</dbReference>
<accession>B7L3M3</accession>
<dbReference type="InterPro" id="IPR001433">
    <property type="entry name" value="OxRdtase_FAD/NAD-bd"/>
</dbReference>
<dbReference type="Pfam" id="PF00111">
    <property type="entry name" value="Fer2"/>
    <property type="match status" value="1"/>
</dbReference>
<keyword evidence="7" id="KW-0408">Iron</keyword>
<keyword evidence="5" id="KW-0274">FAD</keyword>
<evidence type="ECO:0000313" key="12">
    <source>
        <dbReference type="EMBL" id="ACK86431.1"/>
    </source>
</evidence>
<dbReference type="InterPro" id="IPR017927">
    <property type="entry name" value="FAD-bd_FR_type"/>
</dbReference>
<keyword evidence="8" id="KW-0411">Iron-sulfur</keyword>
<dbReference type="Gene3D" id="2.40.30.10">
    <property type="entry name" value="Translation factors"/>
    <property type="match status" value="1"/>
</dbReference>
<dbReference type="CDD" id="cd06214">
    <property type="entry name" value="PA_degradation_oxidoreductase_like"/>
    <property type="match status" value="1"/>
</dbReference>
<dbReference type="InterPro" id="IPR017938">
    <property type="entry name" value="Riboflavin_synthase-like_b-brl"/>
</dbReference>
<dbReference type="InterPro" id="IPR001709">
    <property type="entry name" value="Flavoprot_Pyr_Nucl_cyt_Rdtase"/>
</dbReference>
<dbReference type="EMBL" id="CP001299">
    <property type="protein sequence ID" value="ACK86431.1"/>
    <property type="molecule type" value="Genomic_DNA"/>
</dbReference>
<keyword evidence="3" id="KW-0001">2Fe-2S</keyword>
<dbReference type="PANTHER" id="PTHR47354">
    <property type="entry name" value="NADH OXIDOREDUCTASE HCR"/>
    <property type="match status" value="1"/>
</dbReference>
<dbReference type="GO" id="GO:0050660">
    <property type="term" value="F:flavin adenine dinucleotide binding"/>
    <property type="evidence" value="ECO:0007669"/>
    <property type="project" value="TreeGrafter"/>
</dbReference>
<dbReference type="InterPro" id="IPR036010">
    <property type="entry name" value="2Fe-2S_ferredoxin-like_sf"/>
</dbReference>
<comment type="cofactor">
    <cofactor evidence="9">
        <name>[2Fe-2S] cluster</name>
        <dbReference type="ChEBI" id="CHEBI:190135"/>
    </cofactor>
</comment>
<dbReference type="PANTHER" id="PTHR47354:SF8">
    <property type="entry name" value="1,2-PHENYLACETYL-COA EPOXIDASE, SUBUNIT E"/>
    <property type="match status" value="1"/>
</dbReference>
<evidence type="ECO:0000259" key="10">
    <source>
        <dbReference type="PROSITE" id="PS51085"/>
    </source>
</evidence>
<name>B7L3M3_METC4</name>
<keyword evidence="2" id="KW-0285">Flavoprotein</keyword>
<dbReference type="Gene3D" id="3.10.20.30">
    <property type="match status" value="1"/>
</dbReference>
<dbReference type="GO" id="GO:0051537">
    <property type="term" value="F:2 iron, 2 sulfur cluster binding"/>
    <property type="evidence" value="ECO:0007669"/>
    <property type="project" value="UniProtKB-KW"/>
</dbReference>
<evidence type="ECO:0000256" key="6">
    <source>
        <dbReference type="ARBA" id="ARBA00023002"/>
    </source>
</evidence>
<evidence type="ECO:0000259" key="11">
    <source>
        <dbReference type="PROSITE" id="PS51384"/>
    </source>
</evidence>
<evidence type="ECO:0000256" key="7">
    <source>
        <dbReference type="ARBA" id="ARBA00023004"/>
    </source>
</evidence>
<keyword evidence="4" id="KW-0479">Metal-binding</keyword>
<geneLocation type="plasmid" evidence="12 13">
    <name>pCMU01</name>
</geneLocation>
<evidence type="ECO:0000256" key="2">
    <source>
        <dbReference type="ARBA" id="ARBA00022630"/>
    </source>
</evidence>
<dbReference type="SUPFAM" id="SSF54292">
    <property type="entry name" value="2Fe-2S ferredoxin-like"/>
    <property type="match status" value="1"/>
</dbReference>
<dbReference type="KEGG" id="mch:Mchl_5717"/>
<keyword evidence="12" id="KW-0614">Plasmid</keyword>
<evidence type="ECO:0000256" key="5">
    <source>
        <dbReference type="ARBA" id="ARBA00022827"/>
    </source>
</evidence>
<dbReference type="Pfam" id="PF00970">
    <property type="entry name" value="FAD_binding_6"/>
    <property type="match status" value="1"/>
</dbReference>